<dbReference type="Gene3D" id="3.40.50.300">
    <property type="entry name" value="P-loop containing nucleotide triphosphate hydrolases"/>
    <property type="match status" value="1"/>
</dbReference>
<evidence type="ECO:0000313" key="3">
    <source>
        <dbReference type="Proteomes" id="UP001597368"/>
    </source>
</evidence>
<reference evidence="3" key="1">
    <citation type="journal article" date="2019" name="Int. J. Syst. Evol. Microbiol.">
        <title>The Global Catalogue of Microorganisms (GCM) 10K type strain sequencing project: providing services to taxonomists for standard genome sequencing and annotation.</title>
        <authorList>
            <consortium name="The Broad Institute Genomics Platform"/>
            <consortium name="The Broad Institute Genome Sequencing Center for Infectious Disease"/>
            <person name="Wu L."/>
            <person name="Ma J."/>
        </authorList>
    </citation>
    <scope>NUCLEOTIDE SEQUENCE [LARGE SCALE GENOMIC DNA]</scope>
    <source>
        <strain evidence="3">ICMP 6774ER</strain>
    </source>
</reference>
<evidence type="ECO:0000259" key="1">
    <source>
        <dbReference type="PROSITE" id="PS50043"/>
    </source>
</evidence>
<accession>A0ABW4T537</accession>
<dbReference type="InterPro" id="IPR000792">
    <property type="entry name" value="Tscrpt_reg_LuxR_C"/>
</dbReference>
<dbReference type="SUPFAM" id="SSF52540">
    <property type="entry name" value="P-loop containing nucleoside triphosphate hydrolases"/>
    <property type="match status" value="1"/>
</dbReference>
<dbReference type="SUPFAM" id="SSF46894">
    <property type="entry name" value="C-terminal effector domain of the bipartite response regulators"/>
    <property type="match status" value="1"/>
</dbReference>
<gene>
    <name evidence="2" type="ORF">ACFSKW_35990</name>
</gene>
<keyword evidence="3" id="KW-1185">Reference proteome</keyword>
<dbReference type="InterPro" id="IPR016032">
    <property type="entry name" value="Sig_transdc_resp-reg_C-effctor"/>
</dbReference>
<evidence type="ECO:0000313" key="2">
    <source>
        <dbReference type="EMBL" id="MFD1936886.1"/>
    </source>
</evidence>
<organism evidence="2 3">
    <name type="scientific">Nonomuraea mangrovi</name>
    <dbReference type="NCBI Taxonomy" id="2316207"/>
    <lineage>
        <taxon>Bacteria</taxon>
        <taxon>Bacillati</taxon>
        <taxon>Actinomycetota</taxon>
        <taxon>Actinomycetes</taxon>
        <taxon>Streptosporangiales</taxon>
        <taxon>Streptosporangiaceae</taxon>
        <taxon>Nonomuraea</taxon>
    </lineage>
</organism>
<proteinExistence type="predicted"/>
<dbReference type="SUPFAM" id="SSF48452">
    <property type="entry name" value="TPR-like"/>
    <property type="match status" value="1"/>
</dbReference>
<dbReference type="CDD" id="cd06170">
    <property type="entry name" value="LuxR_C_like"/>
    <property type="match status" value="1"/>
</dbReference>
<comment type="caution">
    <text evidence="2">The sequence shown here is derived from an EMBL/GenBank/DDBJ whole genome shotgun (WGS) entry which is preliminary data.</text>
</comment>
<dbReference type="InterPro" id="IPR036388">
    <property type="entry name" value="WH-like_DNA-bd_sf"/>
</dbReference>
<name>A0ABW4T537_9ACTN</name>
<dbReference type="InterPro" id="IPR049945">
    <property type="entry name" value="AAA_22"/>
</dbReference>
<keyword evidence="2" id="KW-0067">ATP-binding</keyword>
<dbReference type="RefSeq" id="WP_379577564.1">
    <property type="nucleotide sequence ID" value="NZ_JBHUFV010000052.1"/>
</dbReference>
<dbReference type="EMBL" id="JBHUFV010000052">
    <property type="protein sequence ID" value="MFD1936886.1"/>
    <property type="molecule type" value="Genomic_DNA"/>
</dbReference>
<keyword evidence="2" id="KW-0547">Nucleotide-binding</keyword>
<dbReference type="Pfam" id="PF25872">
    <property type="entry name" value="HTH_77"/>
    <property type="match status" value="1"/>
</dbReference>
<dbReference type="GO" id="GO:0005524">
    <property type="term" value="F:ATP binding"/>
    <property type="evidence" value="ECO:0007669"/>
    <property type="project" value="UniProtKB-KW"/>
</dbReference>
<dbReference type="InterPro" id="IPR011990">
    <property type="entry name" value="TPR-like_helical_dom_sf"/>
</dbReference>
<dbReference type="PRINTS" id="PR00364">
    <property type="entry name" value="DISEASERSIST"/>
</dbReference>
<dbReference type="Proteomes" id="UP001597368">
    <property type="component" value="Unassembled WGS sequence"/>
</dbReference>
<dbReference type="PANTHER" id="PTHR47691">
    <property type="entry name" value="REGULATOR-RELATED"/>
    <property type="match status" value="1"/>
</dbReference>
<dbReference type="PROSITE" id="PS50043">
    <property type="entry name" value="HTH_LUXR_2"/>
    <property type="match status" value="1"/>
</dbReference>
<protein>
    <submittedName>
        <fullName evidence="2">ATP-binding protein</fullName>
    </submittedName>
</protein>
<dbReference type="InterPro" id="IPR058852">
    <property type="entry name" value="HTH_77"/>
</dbReference>
<sequence>MNVVTSTSSRRREVPRLPIEVTSFVGRRHEVAEVRRLLTTGRVVTLTGVGGVGKTRLALRVAADVRRAFPDGVWLVELAGLENPDLLVRSLIDALEIGDRSSRPAIEVLVDHLRDKQALVVLDNCEHLVDDCAVLAQTLVRSASELRILATSRQVLGFTGERTLAVPPLSLPDAGMARPSAGASGEAVRLFAERAGDVLPGFAVTDANREAVERICLHLDGIPLGIELAAVRLRALSVEQLLARLDNRFQLLATRSQAVVPRQQTLRGLIDWSYGLCTEQERLLWARASVFACGLDLEAAEEVCSGDGIDRDEIMDLVSGLVDKSVLARDDHLSSLPAARYRLLETIRQYGREQLAASGQEPELRRRHRDYFREKATQLRAHVFGPGQAEWFGRLRPEHANLRLALEYCFAVPDEVETGLGMATDLFHYWITGTYLGEGCHWINQGLAAVTGPSELRARALWANSWLRIIQTDIRAAGEMLREARALGERLGHEPALAYVALCSGMIAMYRGNTESAVALYEQAMARHRGTGDPMGLALALVWLCLACSLLGDSPRAIAAGEDCLAVCDAHGERWVRTYALMALAVETWRQGDGRRAAALAKESLRFQHSIDDLLGVRFNLEVLIWIAAGEGRFQRAAELLGVLQTIRRRIDVMPLEYVHVLRHYDESESRTREALGGAAFGAAVRRGAGLSYEEALDYVLAEDAVAGRPPAQDAPPSPLTPREMEIARLIAQGMSNKEIAASLVIAQRTAEGHVEHILTKLGFNSRTQIAVWIGELDRPPDEEHPSGG</sequence>
<dbReference type="Pfam" id="PF00196">
    <property type="entry name" value="GerE"/>
    <property type="match status" value="1"/>
</dbReference>
<dbReference type="Gene3D" id="1.10.10.10">
    <property type="entry name" value="Winged helix-like DNA-binding domain superfamily/Winged helix DNA-binding domain"/>
    <property type="match status" value="1"/>
</dbReference>
<dbReference type="Pfam" id="PF13401">
    <property type="entry name" value="AAA_22"/>
    <property type="match status" value="1"/>
</dbReference>
<dbReference type="PANTHER" id="PTHR47691:SF3">
    <property type="entry name" value="HTH-TYPE TRANSCRIPTIONAL REGULATOR RV0890C-RELATED"/>
    <property type="match status" value="1"/>
</dbReference>
<feature type="domain" description="HTH luxR-type" evidence="1">
    <location>
        <begin position="713"/>
        <end position="778"/>
    </location>
</feature>
<dbReference type="InterPro" id="IPR027417">
    <property type="entry name" value="P-loop_NTPase"/>
</dbReference>
<dbReference type="PRINTS" id="PR00038">
    <property type="entry name" value="HTHLUXR"/>
</dbReference>
<dbReference type="Gene3D" id="1.25.40.10">
    <property type="entry name" value="Tetratricopeptide repeat domain"/>
    <property type="match status" value="1"/>
</dbReference>
<dbReference type="SMART" id="SM00421">
    <property type="entry name" value="HTH_LUXR"/>
    <property type="match status" value="1"/>
</dbReference>